<protein>
    <submittedName>
        <fullName evidence="2">Uncharacterized protein</fullName>
    </submittedName>
</protein>
<evidence type="ECO:0000313" key="1">
    <source>
        <dbReference type="Proteomes" id="UP000036681"/>
    </source>
</evidence>
<organism evidence="1 2">
    <name type="scientific">Ascaris lumbricoides</name>
    <name type="common">Giant roundworm</name>
    <dbReference type="NCBI Taxonomy" id="6252"/>
    <lineage>
        <taxon>Eukaryota</taxon>
        <taxon>Metazoa</taxon>
        <taxon>Ecdysozoa</taxon>
        <taxon>Nematoda</taxon>
        <taxon>Chromadorea</taxon>
        <taxon>Rhabditida</taxon>
        <taxon>Spirurina</taxon>
        <taxon>Ascaridomorpha</taxon>
        <taxon>Ascaridoidea</taxon>
        <taxon>Ascarididae</taxon>
        <taxon>Ascaris</taxon>
    </lineage>
</organism>
<name>A0A0M3IA65_ASCLU</name>
<sequence>MLSCDYIGSRRSGTPVENRNFDWLLTVVKHLLVGFFGCSRIRLPRNPSVDNQPTFSKFDFNRPSVTSRRLQGVIERTNFH</sequence>
<reference evidence="2" key="1">
    <citation type="submission" date="2017-02" db="UniProtKB">
        <authorList>
            <consortium name="WormBaseParasite"/>
        </authorList>
    </citation>
    <scope>IDENTIFICATION</scope>
</reference>
<accession>A0A0M3IA65</accession>
<dbReference type="WBParaSite" id="ALUE_0001443001-mRNA-1">
    <property type="protein sequence ID" value="ALUE_0001443001-mRNA-1"/>
    <property type="gene ID" value="ALUE_0001443001"/>
</dbReference>
<keyword evidence="1" id="KW-1185">Reference proteome</keyword>
<dbReference type="AlphaFoldDB" id="A0A0M3IA65"/>
<evidence type="ECO:0000313" key="2">
    <source>
        <dbReference type="WBParaSite" id="ALUE_0001443001-mRNA-1"/>
    </source>
</evidence>
<dbReference type="Proteomes" id="UP000036681">
    <property type="component" value="Unplaced"/>
</dbReference>
<proteinExistence type="predicted"/>